<keyword evidence="2" id="KW-0677">Repeat</keyword>
<feature type="domain" description="CBM10" evidence="5">
    <location>
        <begin position="255"/>
        <end position="292"/>
    </location>
</feature>
<evidence type="ECO:0000256" key="3">
    <source>
        <dbReference type="ARBA" id="ARBA00022801"/>
    </source>
</evidence>
<proteinExistence type="predicted"/>
<dbReference type="Gene3D" id="3.90.1220.10">
    <property type="entry name" value="Cellulose docking domain, dockering"/>
    <property type="match status" value="3"/>
</dbReference>
<feature type="chain" id="PRO_5013254434" description="CBM10 domain-containing protein" evidence="4">
    <location>
        <begin position="24"/>
        <end position="295"/>
    </location>
</feature>
<dbReference type="PROSITE" id="PS51763">
    <property type="entry name" value="CBM10"/>
    <property type="match status" value="3"/>
</dbReference>
<name>A0A1Y2DP91_9FUNG</name>
<dbReference type="EMBL" id="MCOG01000060">
    <property type="protein sequence ID" value="ORY61113.1"/>
    <property type="molecule type" value="Genomic_DNA"/>
</dbReference>
<evidence type="ECO:0000256" key="1">
    <source>
        <dbReference type="ARBA" id="ARBA00022729"/>
    </source>
</evidence>
<protein>
    <recommendedName>
        <fullName evidence="5">CBM10 domain-containing protein</fullName>
    </recommendedName>
</protein>
<dbReference type="InterPro" id="IPR009034">
    <property type="entry name" value="Dockerin_dom_fun_sf"/>
</dbReference>
<gene>
    <name evidence="6" type="ORF">LY90DRAFT_454159</name>
</gene>
<keyword evidence="3" id="KW-0378">Hydrolase</keyword>
<feature type="domain" description="CBM10" evidence="5">
    <location>
        <begin position="155"/>
        <end position="195"/>
    </location>
</feature>
<evidence type="ECO:0000259" key="5">
    <source>
        <dbReference type="PROSITE" id="PS51763"/>
    </source>
</evidence>
<sequence length="295" mass="33925">MKSLNLFILLSTTLAFLINGGYAYDTPSFDIIVKTPTEIEGGKNSPEYQEFVDTVVEEIHDIIMKNKDLCDNPDDIDFIQEDYDVRIKNDPKIKVNYPRKYATIFPISELDNSLYMIGYICPQFVDQVKVLPYITFIDIPAVMMIKNPWDNTYGECEAKEYGYPCCPAEFNTVKYHNELGDWGFDLEHSEWCSITTSFEEKKKEDKCFSESLGYPCCSTCTETVYIDKNGNWGIENGEWCGITNAQVKNEEEEKKCITESIGYPCCSASTETIYTDDEGKWGVEKDEWCLIIYDC</sequence>
<dbReference type="Proteomes" id="UP000193920">
    <property type="component" value="Unassembled WGS sequence"/>
</dbReference>
<dbReference type="Pfam" id="PF02013">
    <property type="entry name" value="CBM_10"/>
    <property type="match status" value="3"/>
</dbReference>
<dbReference type="InterPro" id="IPR002883">
    <property type="entry name" value="CBM10/Dockerin_dom"/>
</dbReference>
<evidence type="ECO:0000256" key="4">
    <source>
        <dbReference type="SAM" id="SignalP"/>
    </source>
</evidence>
<evidence type="ECO:0000313" key="7">
    <source>
        <dbReference type="Proteomes" id="UP000193920"/>
    </source>
</evidence>
<keyword evidence="1 4" id="KW-0732">Signal</keyword>
<dbReference type="AlphaFoldDB" id="A0A1Y2DP91"/>
<feature type="domain" description="CBM10" evidence="5">
    <location>
        <begin position="206"/>
        <end position="243"/>
    </location>
</feature>
<reference evidence="6 7" key="1">
    <citation type="submission" date="2016-08" db="EMBL/GenBank/DDBJ databases">
        <title>A Parts List for Fungal Cellulosomes Revealed by Comparative Genomics.</title>
        <authorList>
            <consortium name="DOE Joint Genome Institute"/>
            <person name="Haitjema C.H."/>
            <person name="Gilmore S.P."/>
            <person name="Henske J.K."/>
            <person name="Solomon K.V."/>
            <person name="De Groot R."/>
            <person name="Kuo A."/>
            <person name="Mondo S.J."/>
            <person name="Salamov A.A."/>
            <person name="Labutti K."/>
            <person name="Zhao Z."/>
            <person name="Chiniquy J."/>
            <person name="Barry K."/>
            <person name="Brewer H.M."/>
            <person name="Purvine S.O."/>
            <person name="Wright A.T."/>
            <person name="Boxma B."/>
            <person name="Van Alen T."/>
            <person name="Hackstein J.H."/>
            <person name="Baker S.E."/>
            <person name="Grigoriev I.V."/>
            <person name="O'Malley M.A."/>
        </authorList>
    </citation>
    <scope>NUCLEOTIDE SEQUENCE [LARGE SCALE GENOMIC DNA]</scope>
    <source>
        <strain evidence="6 7">G1</strain>
    </source>
</reference>
<feature type="signal peptide" evidence="4">
    <location>
        <begin position="1"/>
        <end position="23"/>
    </location>
</feature>
<evidence type="ECO:0000256" key="2">
    <source>
        <dbReference type="ARBA" id="ARBA00022737"/>
    </source>
</evidence>
<organism evidence="6 7">
    <name type="scientific">Neocallimastix californiae</name>
    <dbReference type="NCBI Taxonomy" id="1754190"/>
    <lineage>
        <taxon>Eukaryota</taxon>
        <taxon>Fungi</taxon>
        <taxon>Fungi incertae sedis</taxon>
        <taxon>Chytridiomycota</taxon>
        <taxon>Chytridiomycota incertae sedis</taxon>
        <taxon>Neocallimastigomycetes</taxon>
        <taxon>Neocallimastigales</taxon>
        <taxon>Neocallimastigaceae</taxon>
        <taxon>Neocallimastix</taxon>
    </lineage>
</organism>
<accession>A0A1Y2DP91</accession>
<keyword evidence="7" id="KW-1185">Reference proteome</keyword>
<evidence type="ECO:0000313" key="6">
    <source>
        <dbReference type="EMBL" id="ORY61113.1"/>
    </source>
</evidence>
<dbReference type="GO" id="GO:0016787">
    <property type="term" value="F:hydrolase activity"/>
    <property type="evidence" value="ECO:0007669"/>
    <property type="project" value="UniProtKB-KW"/>
</dbReference>
<comment type="caution">
    <text evidence="6">The sequence shown here is derived from an EMBL/GenBank/DDBJ whole genome shotgun (WGS) entry which is preliminary data.</text>
</comment>
<dbReference type="SUPFAM" id="SSF64571">
    <property type="entry name" value="Cellulose docking domain, dockering"/>
    <property type="match status" value="3"/>
</dbReference>